<dbReference type="PANTHER" id="PTHR11136">
    <property type="entry name" value="FOLYLPOLYGLUTAMATE SYNTHASE-RELATED"/>
    <property type="match status" value="1"/>
</dbReference>
<dbReference type="Gene3D" id="3.90.190.20">
    <property type="entry name" value="Mur ligase, C-terminal domain"/>
    <property type="match status" value="1"/>
</dbReference>
<dbReference type="Gene3D" id="3.40.1190.10">
    <property type="entry name" value="Mur-like, catalytic domain"/>
    <property type="match status" value="1"/>
</dbReference>
<keyword evidence="5" id="KW-0067">ATP-binding</keyword>
<feature type="domain" description="Mur ligase central" evidence="7">
    <location>
        <begin position="53"/>
        <end position="229"/>
    </location>
</feature>
<dbReference type="InterPro" id="IPR001645">
    <property type="entry name" value="Folylpolyglutamate_synth"/>
</dbReference>
<comment type="caution">
    <text evidence="8">The sequence shown here is derived from an EMBL/GenBank/DDBJ whole genome shotgun (WGS) entry which is preliminary data.</text>
</comment>
<keyword evidence="9" id="KW-1185">Reference proteome</keyword>
<reference evidence="8 9" key="1">
    <citation type="submission" date="2024-04" db="EMBL/GenBank/DDBJ databases">
        <title>Tritrichomonas musculus Genome.</title>
        <authorList>
            <person name="Alves-Ferreira E."/>
            <person name="Grigg M."/>
            <person name="Lorenzi H."/>
            <person name="Galac M."/>
        </authorList>
    </citation>
    <scope>NUCLEOTIDE SEQUENCE [LARGE SCALE GENOMIC DNA]</scope>
    <source>
        <strain evidence="8 9">EAF2021</strain>
    </source>
</reference>
<accession>A0ABR2H2C0</accession>
<keyword evidence="4" id="KW-0547">Nucleotide-binding</keyword>
<keyword evidence="6" id="KW-0460">Magnesium</keyword>
<dbReference type="InterPro" id="IPR036565">
    <property type="entry name" value="Mur-like_cat_sf"/>
</dbReference>
<organism evidence="8 9">
    <name type="scientific">Tritrichomonas musculus</name>
    <dbReference type="NCBI Taxonomy" id="1915356"/>
    <lineage>
        <taxon>Eukaryota</taxon>
        <taxon>Metamonada</taxon>
        <taxon>Parabasalia</taxon>
        <taxon>Tritrichomonadida</taxon>
        <taxon>Tritrichomonadidae</taxon>
        <taxon>Tritrichomonas</taxon>
    </lineage>
</organism>
<evidence type="ECO:0000256" key="1">
    <source>
        <dbReference type="ARBA" id="ARBA00008276"/>
    </source>
</evidence>
<proteinExistence type="inferred from homology"/>
<keyword evidence="2" id="KW-0436">Ligase</keyword>
<dbReference type="EMBL" id="JAPFFF010000047">
    <property type="protein sequence ID" value="KAK8840349.1"/>
    <property type="molecule type" value="Genomic_DNA"/>
</dbReference>
<dbReference type="InterPro" id="IPR036615">
    <property type="entry name" value="Mur_ligase_C_dom_sf"/>
</dbReference>
<evidence type="ECO:0000256" key="3">
    <source>
        <dbReference type="ARBA" id="ARBA00022723"/>
    </source>
</evidence>
<dbReference type="Proteomes" id="UP001470230">
    <property type="component" value="Unassembled WGS sequence"/>
</dbReference>
<evidence type="ECO:0000259" key="7">
    <source>
        <dbReference type="Pfam" id="PF08245"/>
    </source>
</evidence>
<evidence type="ECO:0000256" key="5">
    <source>
        <dbReference type="ARBA" id="ARBA00022840"/>
    </source>
</evidence>
<name>A0ABR2H2C0_9EUKA</name>
<dbReference type="PIRSF" id="PIRSF001563">
    <property type="entry name" value="Folylpolyglu_synth"/>
    <property type="match status" value="1"/>
</dbReference>
<evidence type="ECO:0000313" key="8">
    <source>
        <dbReference type="EMBL" id="KAK8840349.1"/>
    </source>
</evidence>
<evidence type="ECO:0000256" key="4">
    <source>
        <dbReference type="ARBA" id="ARBA00022741"/>
    </source>
</evidence>
<gene>
    <name evidence="8" type="ORF">M9Y10_030908</name>
</gene>
<dbReference type="InterPro" id="IPR013221">
    <property type="entry name" value="Mur_ligase_cen"/>
</dbReference>
<sequence length="416" mass="47127">MQNIRNELNIEETKDFLNQRKTTYNNATYNLDNVIHLFEKLHCQTLQCPVIHVTGTNGKGSTCAMLESIYRVSGLKTGLFTSPYLISVYESIKVSNQNITEQQFNHLFNQIYKVANEIESENPTYRFSFFEYQTAIALLHFIANKVNVVILEVGMGGRLDATNAIQQKTYSVITTISLDHENILGNTLEAIAREKSGIIRPNSLVFIGFNINDGPKSVIQEIASEQHSAIYQPTKIELIFNDQTTDYQNYNASTAKLVAEKLNDFGQISIQSDSIEKGIRSFHWPARWQKYHYKNKLLIFDGAHNEEGAVAASYKIKELNEPPTIIFGSNKEGRAKKMLKIFLPISKHIFISKSTHERALDTQKIIGITDFADSEIESIELADIPKLIESSDEKVFDISGSLYLIGDVMRLLKLDL</sequence>
<dbReference type="NCBIfam" id="TIGR01499">
    <property type="entry name" value="folC"/>
    <property type="match status" value="1"/>
</dbReference>
<dbReference type="SUPFAM" id="SSF53244">
    <property type="entry name" value="MurD-like peptide ligases, peptide-binding domain"/>
    <property type="match status" value="1"/>
</dbReference>
<dbReference type="SUPFAM" id="SSF53623">
    <property type="entry name" value="MurD-like peptide ligases, catalytic domain"/>
    <property type="match status" value="1"/>
</dbReference>
<protein>
    <recommendedName>
        <fullName evidence="7">Mur ligase central domain-containing protein</fullName>
    </recommendedName>
</protein>
<dbReference type="Pfam" id="PF08245">
    <property type="entry name" value="Mur_ligase_M"/>
    <property type="match status" value="1"/>
</dbReference>
<dbReference type="PANTHER" id="PTHR11136:SF0">
    <property type="entry name" value="DIHYDROFOLATE SYNTHETASE-RELATED"/>
    <property type="match status" value="1"/>
</dbReference>
<keyword evidence="3" id="KW-0479">Metal-binding</keyword>
<evidence type="ECO:0000256" key="6">
    <source>
        <dbReference type="ARBA" id="ARBA00022842"/>
    </source>
</evidence>
<evidence type="ECO:0000313" key="9">
    <source>
        <dbReference type="Proteomes" id="UP001470230"/>
    </source>
</evidence>
<comment type="similarity">
    <text evidence="1">Belongs to the folylpolyglutamate synthase family.</text>
</comment>
<evidence type="ECO:0000256" key="2">
    <source>
        <dbReference type="ARBA" id="ARBA00022598"/>
    </source>
</evidence>